<dbReference type="Gene3D" id="3.40.50.1820">
    <property type="entry name" value="alpha/beta hydrolase"/>
    <property type="match status" value="1"/>
</dbReference>
<dbReference type="Pfam" id="PF00756">
    <property type="entry name" value="Esterase"/>
    <property type="match status" value="1"/>
</dbReference>
<dbReference type="PANTHER" id="PTHR48098:SF1">
    <property type="entry name" value="DIACYLGLYCEROL ACYLTRANSFERASE_MYCOLYLTRANSFERASE AG85A"/>
    <property type="match status" value="1"/>
</dbReference>
<reference evidence="2" key="1">
    <citation type="journal article" date="2019" name="Int. J. Syst. Evol. Microbiol.">
        <title>The Global Catalogue of Microorganisms (GCM) 10K type strain sequencing project: providing services to taxonomists for standard genome sequencing and annotation.</title>
        <authorList>
            <consortium name="The Broad Institute Genomics Platform"/>
            <consortium name="The Broad Institute Genome Sequencing Center for Infectious Disease"/>
            <person name="Wu L."/>
            <person name="Ma J."/>
        </authorList>
    </citation>
    <scope>NUCLEOTIDE SEQUENCE [LARGE SCALE GENOMIC DNA]</scope>
    <source>
        <strain evidence="2">KCTC 33575</strain>
    </source>
</reference>
<dbReference type="InterPro" id="IPR029058">
    <property type="entry name" value="AB_hydrolase_fold"/>
</dbReference>
<accession>A0ABW5WZH7</accession>
<keyword evidence="1" id="KW-0378">Hydrolase</keyword>
<evidence type="ECO:0000313" key="2">
    <source>
        <dbReference type="Proteomes" id="UP001597519"/>
    </source>
</evidence>
<evidence type="ECO:0000313" key="1">
    <source>
        <dbReference type="EMBL" id="MFD2831263.1"/>
    </source>
</evidence>
<dbReference type="Proteomes" id="UP001597519">
    <property type="component" value="Unassembled WGS sequence"/>
</dbReference>
<dbReference type="EMBL" id="JBHUOQ010000004">
    <property type="protein sequence ID" value="MFD2831263.1"/>
    <property type="molecule type" value="Genomic_DNA"/>
</dbReference>
<name>A0ABW5WZH7_9STAP</name>
<dbReference type="InterPro" id="IPR000801">
    <property type="entry name" value="Esterase-like"/>
</dbReference>
<dbReference type="GO" id="GO:0016787">
    <property type="term" value="F:hydrolase activity"/>
    <property type="evidence" value="ECO:0007669"/>
    <property type="project" value="UniProtKB-KW"/>
</dbReference>
<protein>
    <submittedName>
        <fullName evidence="1">Alpha/beta hydrolase</fullName>
    </submittedName>
</protein>
<sequence length="252" mass="28972">MALISINHHTKTLGKHHSFKVILPEEDAQYNTGKEVPLLKSVMILHGLSNDDTVYTRYTNIERFANEARIAVIMPSADHSFYLNMAHGHSYYDYILEVHDYARQILPLSKKREDNFIAGHSMGGYGTIKAAFTEGDRFQKACFMSSAANFQNLLDYDWFDFSGSAIIGDRESIEGTEFDLKFLVNRALAEEYTVPELYMMCGTEDVLYPDNLEFKSFLEEKGIPLKYEDGPGDHDWDYWNTGIEKAIQWFVE</sequence>
<dbReference type="RefSeq" id="WP_377775307.1">
    <property type="nucleotide sequence ID" value="NZ_JBHUOQ010000004.1"/>
</dbReference>
<organism evidence="1 2">
    <name type="scientific">Corticicoccus populi</name>
    <dbReference type="NCBI Taxonomy" id="1812821"/>
    <lineage>
        <taxon>Bacteria</taxon>
        <taxon>Bacillati</taxon>
        <taxon>Bacillota</taxon>
        <taxon>Bacilli</taxon>
        <taxon>Bacillales</taxon>
        <taxon>Staphylococcaceae</taxon>
        <taxon>Corticicoccus</taxon>
    </lineage>
</organism>
<dbReference type="InterPro" id="IPR050583">
    <property type="entry name" value="Mycobacterial_A85_antigen"/>
</dbReference>
<keyword evidence="2" id="KW-1185">Reference proteome</keyword>
<gene>
    <name evidence="1" type="ORF">ACFSX4_12380</name>
</gene>
<comment type="caution">
    <text evidence="1">The sequence shown here is derived from an EMBL/GenBank/DDBJ whole genome shotgun (WGS) entry which is preliminary data.</text>
</comment>
<dbReference type="PANTHER" id="PTHR48098">
    <property type="entry name" value="ENTEROCHELIN ESTERASE-RELATED"/>
    <property type="match status" value="1"/>
</dbReference>
<dbReference type="SUPFAM" id="SSF53474">
    <property type="entry name" value="alpha/beta-Hydrolases"/>
    <property type="match status" value="1"/>
</dbReference>
<proteinExistence type="predicted"/>